<evidence type="ECO:0000256" key="3">
    <source>
        <dbReference type="ARBA" id="ARBA00022692"/>
    </source>
</evidence>
<keyword evidence="4" id="KW-0479">Metal-binding</keyword>
<dbReference type="GO" id="GO:0016020">
    <property type="term" value="C:membrane"/>
    <property type="evidence" value="ECO:0007669"/>
    <property type="project" value="UniProtKB-SubCell"/>
</dbReference>
<evidence type="ECO:0000256" key="9">
    <source>
        <dbReference type="ARBA" id="ARBA00023136"/>
    </source>
</evidence>
<dbReference type="OMA" id="ICRICHQ"/>
<feature type="transmembrane region" description="Helical" evidence="10">
    <location>
        <begin position="295"/>
        <end position="316"/>
    </location>
</feature>
<reference evidence="13" key="2">
    <citation type="submission" date="2018-07" db="EMBL/GenBank/DDBJ databases">
        <authorList>
            <person name="Quirk P.G."/>
            <person name="Krulwich T.A."/>
        </authorList>
    </citation>
    <scope>NUCLEOTIDE SEQUENCE</scope>
</reference>
<evidence type="ECO:0000256" key="6">
    <source>
        <dbReference type="ARBA" id="ARBA00022786"/>
    </source>
</evidence>
<dbReference type="AlphaFoldDB" id="A0A336MKP5"/>
<dbReference type="GO" id="GO:0008270">
    <property type="term" value="F:zinc ion binding"/>
    <property type="evidence" value="ECO:0007669"/>
    <property type="project" value="UniProtKB-KW"/>
</dbReference>
<feature type="domain" description="RING-CH-type" evidence="11">
    <location>
        <begin position="55"/>
        <end position="115"/>
    </location>
</feature>
<feature type="domain" description="RING-CH-type" evidence="11">
    <location>
        <begin position="207"/>
        <end position="267"/>
    </location>
</feature>
<comment type="subcellular location">
    <subcellularLocation>
        <location evidence="1">Membrane</location>
        <topology evidence="1">Multi-pass membrane protein</topology>
    </subcellularLocation>
</comment>
<keyword evidence="7" id="KW-0862">Zinc</keyword>
<evidence type="ECO:0000256" key="4">
    <source>
        <dbReference type="ARBA" id="ARBA00022723"/>
    </source>
</evidence>
<dbReference type="PANTHER" id="PTHR46065">
    <property type="entry name" value="E3 UBIQUITIN-PROTEIN LIGASE MARCH 2/3 FAMILY MEMBER"/>
    <property type="match status" value="1"/>
</dbReference>
<evidence type="ECO:0000256" key="5">
    <source>
        <dbReference type="ARBA" id="ARBA00022771"/>
    </source>
</evidence>
<keyword evidence="3 10" id="KW-0812">Transmembrane</keyword>
<dbReference type="Gene3D" id="3.30.40.10">
    <property type="entry name" value="Zinc/RING finger domain, C3HC4 (zinc finger)"/>
    <property type="match status" value="2"/>
</dbReference>
<name>A0A336MKP5_CULSO</name>
<evidence type="ECO:0000256" key="2">
    <source>
        <dbReference type="ARBA" id="ARBA00022679"/>
    </source>
</evidence>
<gene>
    <name evidence="13" type="primary">CSON013626</name>
</gene>
<organism evidence="13">
    <name type="scientific">Culicoides sonorensis</name>
    <name type="common">Biting midge</name>
    <dbReference type="NCBI Taxonomy" id="179676"/>
    <lineage>
        <taxon>Eukaryota</taxon>
        <taxon>Metazoa</taxon>
        <taxon>Ecdysozoa</taxon>
        <taxon>Arthropoda</taxon>
        <taxon>Hexapoda</taxon>
        <taxon>Insecta</taxon>
        <taxon>Pterygota</taxon>
        <taxon>Neoptera</taxon>
        <taxon>Endopterygota</taxon>
        <taxon>Diptera</taxon>
        <taxon>Nematocera</taxon>
        <taxon>Chironomoidea</taxon>
        <taxon>Ceratopogonidae</taxon>
        <taxon>Ceratopogoninae</taxon>
        <taxon>Culicoides</taxon>
        <taxon>Monoculicoides</taxon>
    </lineage>
</organism>
<dbReference type="VEuPathDB" id="VectorBase:CSON013626"/>
<dbReference type="InterPro" id="IPR013083">
    <property type="entry name" value="Znf_RING/FYVE/PHD"/>
</dbReference>
<dbReference type="EMBL" id="UFQS01000695">
    <property type="protein sequence ID" value="SSX06264.1"/>
    <property type="molecule type" value="Genomic_DNA"/>
</dbReference>
<keyword evidence="5" id="KW-0863">Zinc-finger</keyword>
<dbReference type="SMART" id="SM00744">
    <property type="entry name" value="RINGv"/>
    <property type="match status" value="2"/>
</dbReference>
<dbReference type="InterPro" id="IPR011016">
    <property type="entry name" value="Znf_RING-CH"/>
</dbReference>
<keyword evidence="9 10" id="KW-0472">Membrane</keyword>
<dbReference type="GO" id="GO:0004842">
    <property type="term" value="F:ubiquitin-protein transferase activity"/>
    <property type="evidence" value="ECO:0007669"/>
    <property type="project" value="TreeGrafter"/>
</dbReference>
<dbReference type="PANTHER" id="PTHR46065:SF3">
    <property type="entry name" value="FI20425P1"/>
    <property type="match status" value="1"/>
</dbReference>
<reference evidence="12" key="1">
    <citation type="submission" date="2018-04" db="EMBL/GenBank/DDBJ databases">
        <authorList>
            <person name="Go L.Y."/>
            <person name="Mitchell J.A."/>
        </authorList>
    </citation>
    <scope>NUCLEOTIDE SEQUENCE</scope>
    <source>
        <tissue evidence="12">Whole organism</tissue>
    </source>
</reference>
<protein>
    <submittedName>
        <fullName evidence="13">CSON013626 protein</fullName>
    </submittedName>
</protein>
<feature type="transmembrane region" description="Helical" evidence="10">
    <location>
        <begin position="336"/>
        <end position="358"/>
    </location>
</feature>
<dbReference type="EMBL" id="UFQT01000695">
    <property type="protein sequence ID" value="SSX26618.1"/>
    <property type="molecule type" value="Genomic_DNA"/>
</dbReference>
<sequence>MASNVVNYSQNDTKINIDSKNHKQNTENIEFSPIDCSKCHQEPEKVEAKSSFNQLASNNSIICRICHQIEPHNDILNPCNCKGTLGYVHKRCLEHWLCYSHLTRCELCLYEFKTKQKLRYSLLQSLKVYYSHPNHYGLLQADALAFALITVLTNSDKFNLFQNDTKINIDSKNLKQNTENIEFSPNNCSKCHQEPEKIEAKSSFNQLASNNSIICRICHQIEPHNDILNPCNCKGTLGYVHKRCLEHWLCYSHLTRCELCLYEFKTKNKLRYSLLQSLKVYYSHPNHYGLLQADALAFALITVLTAMLICICYITLNYYTEFEEPYGFPKVWLEILVMAVLILVGIVYVLNLYATFYAQIMPWFRWWRSSRIIIVDLSRS</sequence>
<evidence type="ECO:0000256" key="10">
    <source>
        <dbReference type="SAM" id="Phobius"/>
    </source>
</evidence>
<keyword evidence="2" id="KW-0808">Transferase</keyword>
<evidence type="ECO:0000259" key="11">
    <source>
        <dbReference type="PROSITE" id="PS51292"/>
    </source>
</evidence>
<accession>A0A336MKP5</accession>
<evidence type="ECO:0000313" key="12">
    <source>
        <dbReference type="EMBL" id="SSX06264.1"/>
    </source>
</evidence>
<evidence type="ECO:0000313" key="13">
    <source>
        <dbReference type="EMBL" id="SSX26618.1"/>
    </source>
</evidence>
<dbReference type="PROSITE" id="PS51292">
    <property type="entry name" value="ZF_RING_CH"/>
    <property type="match status" value="2"/>
</dbReference>
<dbReference type="GO" id="GO:0016567">
    <property type="term" value="P:protein ubiquitination"/>
    <property type="evidence" value="ECO:0007669"/>
    <property type="project" value="TreeGrafter"/>
</dbReference>
<proteinExistence type="predicted"/>
<evidence type="ECO:0000256" key="1">
    <source>
        <dbReference type="ARBA" id="ARBA00004141"/>
    </source>
</evidence>
<keyword evidence="8 10" id="KW-1133">Transmembrane helix</keyword>
<dbReference type="Pfam" id="PF12906">
    <property type="entry name" value="RINGv"/>
    <property type="match status" value="2"/>
</dbReference>
<dbReference type="SUPFAM" id="SSF57850">
    <property type="entry name" value="RING/U-box"/>
    <property type="match status" value="2"/>
</dbReference>
<keyword evidence="6" id="KW-0833">Ubl conjugation pathway</keyword>
<evidence type="ECO:0000256" key="7">
    <source>
        <dbReference type="ARBA" id="ARBA00022833"/>
    </source>
</evidence>
<evidence type="ECO:0000256" key="8">
    <source>
        <dbReference type="ARBA" id="ARBA00022989"/>
    </source>
</evidence>